<dbReference type="AlphaFoldDB" id="A0AAE1NK92"/>
<proteinExistence type="predicted"/>
<reference evidence="1" key="1">
    <citation type="submission" date="2023-11" db="EMBL/GenBank/DDBJ databases">
        <title>Genome assemblies of two species of porcelain crab, Petrolisthes cinctipes and Petrolisthes manimaculis (Anomura: Porcellanidae).</title>
        <authorList>
            <person name="Angst P."/>
        </authorList>
    </citation>
    <scope>NUCLEOTIDE SEQUENCE</scope>
    <source>
        <strain evidence="1">PB745_02</strain>
        <tissue evidence="1">Gill</tissue>
    </source>
</reference>
<dbReference type="Proteomes" id="UP001292094">
    <property type="component" value="Unassembled WGS sequence"/>
</dbReference>
<protein>
    <submittedName>
        <fullName evidence="1">Uncharacterized protein</fullName>
    </submittedName>
</protein>
<evidence type="ECO:0000313" key="2">
    <source>
        <dbReference type="Proteomes" id="UP001292094"/>
    </source>
</evidence>
<name>A0AAE1NK92_9EUCA</name>
<organism evidence="1 2">
    <name type="scientific">Petrolisthes manimaculis</name>
    <dbReference type="NCBI Taxonomy" id="1843537"/>
    <lineage>
        <taxon>Eukaryota</taxon>
        <taxon>Metazoa</taxon>
        <taxon>Ecdysozoa</taxon>
        <taxon>Arthropoda</taxon>
        <taxon>Crustacea</taxon>
        <taxon>Multicrustacea</taxon>
        <taxon>Malacostraca</taxon>
        <taxon>Eumalacostraca</taxon>
        <taxon>Eucarida</taxon>
        <taxon>Decapoda</taxon>
        <taxon>Pleocyemata</taxon>
        <taxon>Anomura</taxon>
        <taxon>Galatheoidea</taxon>
        <taxon>Porcellanidae</taxon>
        <taxon>Petrolisthes</taxon>
    </lineage>
</organism>
<dbReference type="EMBL" id="JAWZYT010005420">
    <property type="protein sequence ID" value="KAK4290609.1"/>
    <property type="molecule type" value="Genomic_DNA"/>
</dbReference>
<gene>
    <name evidence="1" type="ORF">Pmani_036502</name>
</gene>
<accession>A0AAE1NK92</accession>
<comment type="caution">
    <text evidence="1">The sequence shown here is derived from an EMBL/GenBank/DDBJ whole genome shotgun (WGS) entry which is preliminary data.</text>
</comment>
<evidence type="ECO:0000313" key="1">
    <source>
        <dbReference type="EMBL" id="KAK4290609.1"/>
    </source>
</evidence>
<keyword evidence="2" id="KW-1185">Reference proteome</keyword>
<sequence length="80" mass="9048">MDCPHEKQQHLSSLQDIPHHISFPLDTHPLRIFFTQPPSLTIFTQPPSSLTIFTQPPSLTIFTEPPPSLTIDSYATIKPQ</sequence>